<dbReference type="Proteomes" id="UP001066276">
    <property type="component" value="Chromosome 12"/>
</dbReference>
<dbReference type="PROSITE" id="PS51642">
    <property type="entry name" value="HEMOPEXIN_2"/>
    <property type="match status" value="1"/>
</dbReference>
<feature type="compositionally biased region" description="Basic and acidic residues" evidence="2">
    <location>
        <begin position="108"/>
        <end position="122"/>
    </location>
</feature>
<accession>A0AAV7KRX0</accession>
<dbReference type="SUPFAM" id="SSF50923">
    <property type="entry name" value="Hemopexin-like domain"/>
    <property type="match status" value="1"/>
</dbReference>
<dbReference type="SMART" id="SM00120">
    <property type="entry name" value="HX"/>
    <property type="match status" value="2"/>
</dbReference>
<protein>
    <submittedName>
        <fullName evidence="3">Uncharacterized protein</fullName>
    </submittedName>
</protein>
<dbReference type="EMBL" id="JANPWB010000016">
    <property type="protein sequence ID" value="KAJ1081957.1"/>
    <property type="molecule type" value="Genomic_DNA"/>
</dbReference>
<evidence type="ECO:0000313" key="3">
    <source>
        <dbReference type="EMBL" id="KAJ1081957.1"/>
    </source>
</evidence>
<dbReference type="AlphaFoldDB" id="A0AAV7KRX0"/>
<sequence length="168" mass="19426">MTNGQVELHLVRRRYWRFNEHSHSVDTGYPKPISIWVGIPDNPKGAFLSSDTAYTYFYKNNKYWKFDNQRLKTEPGYPKSILRDFTGCQKLFVGPVPGPKWLDLDRTRFNPDVNGGKDNDMDQKEEETDGHEEARASVVLHPESRNDGGEQSNDVDVVIHIDEYTHTP</sequence>
<dbReference type="Pfam" id="PF00045">
    <property type="entry name" value="Hemopexin"/>
    <property type="match status" value="1"/>
</dbReference>
<name>A0AAV7KRX0_PLEWA</name>
<gene>
    <name evidence="3" type="ORF">NDU88_002129</name>
</gene>
<evidence type="ECO:0000256" key="1">
    <source>
        <dbReference type="PROSITE-ProRule" id="PRU01011"/>
    </source>
</evidence>
<evidence type="ECO:0000313" key="4">
    <source>
        <dbReference type="Proteomes" id="UP001066276"/>
    </source>
</evidence>
<evidence type="ECO:0000256" key="2">
    <source>
        <dbReference type="SAM" id="MobiDB-lite"/>
    </source>
</evidence>
<reference evidence="3" key="1">
    <citation type="journal article" date="2022" name="bioRxiv">
        <title>Sequencing and chromosome-scale assembly of the giantPleurodeles waltlgenome.</title>
        <authorList>
            <person name="Brown T."/>
            <person name="Elewa A."/>
            <person name="Iarovenko S."/>
            <person name="Subramanian E."/>
            <person name="Araus A.J."/>
            <person name="Petzold A."/>
            <person name="Susuki M."/>
            <person name="Suzuki K.-i.T."/>
            <person name="Hayashi T."/>
            <person name="Toyoda A."/>
            <person name="Oliveira C."/>
            <person name="Osipova E."/>
            <person name="Leigh N.D."/>
            <person name="Simon A."/>
            <person name="Yun M.H."/>
        </authorList>
    </citation>
    <scope>NUCLEOTIDE SEQUENCE</scope>
    <source>
        <strain evidence="3">20211129_DDA</strain>
        <tissue evidence="3">Liver</tissue>
    </source>
</reference>
<organism evidence="3 4">
    <name type="scientific">Pleurodeles waltl</name>
    <name type="common">Iberian ribbed newt</name>
    <dbReference type="NCBI Taxonomy" id="8319"/>
    <lineage>
        <taxon>Eukaryota</taxon>
        <taxon>Metazoa</taxon>
        <taxon>Chordata</taxon>
        <taxon>Craniata</taxon>
        <taxon>Vertebrata</taxon>
        <taxon>Euteleostomi</taxon>
        <taxon>Amphibia</taxon>
        <taxon>Batrachia</taxon>
        <taxon>Caudata</taxon>
        <taxon>Salamandroidea</taxon>
        <taxon>Salamandridae</taxon>
        <taxon>Pleurodelinae</taxon>
        <taxon>Pleurodeles</taxon>
    </lineage>
</organism>
<keyword evidence="4" id="KW-1185">Reference proteome</keyword>
<feature type="repeat" description="Hemopexin" evidence="1">
    <location>
        <begin position="40"/>
        <end position="88"/>
    </location>
</feature>
<proteinExistence type="predicted"/>
<dbReference type="Gene3D" id="2.110.10.10">
    <property type="entry name" value="Hemopexin-like domain"/>
    <property type="match status" value="1"/>
</dbReference>
<comment type="caution">
    <text evidence="3">The sequence shown here is derived from an EMBL/GenBank/DDBJ whole genome shotgun (WGS) entry which is preliminary data.</text>
</comment>
<dbReference type="InterPro" id="IPR036375">
    <property type="entry name" value="Hemopexin-like_dom_sf"/>
</dbReference>
<dbReference type="InterPro" id="IPR018487">
    <property type="entry name" value="Hemopexin-like_repeat"/>
</dbReference>
<feature type="region of interest" description="Disordered" evidence="2">
    <location>
        <begin position="108"/>
        <end position="155"/>
    </location>
</feature>